<organism evidence="2 3">
    <name type="scientific">Martelella alba</name>
    <dbReference type="NCBI Taxonomy" id="2590451"/>
    <lineage>
        <taxon>Bacteria</taxon>
        <taxon>Pseudomonadati</taxon>
        <taxon>Pseudomonadota</taxon>
        <taxon>Alphaproteobacteria</taxon>
        <taxon>Hyphomicrobiales</taxon>
        <taxon>Aurantimonadaceae</taxon>
        <taxon>Martelella</taxon>
    </lineage>
</organism>
<name>A0A506U5Y7_9HYPH</name>
<proteinExistence type="predicted"/>
<dbReference type="AlphaFoldDB" id="A0A506U5Y7"/>
<evidence type="ECO:0000313" key="3">
    <source>
        <dbReference type="Proteomes" id="UP000318801"/>
    </source>
</evidence>
<accession>A0A506U5Y7</accession>
<keyword evidence="1" id="KW-0732">Signal</keyword>
<feature type="signal peptide" evidence="1">
    <location>
        <begin position="1"/>
        <end position="22"/>
    </location>
</feature>
<keyword evidence="3" id="KW-1185">Reference proteome</keyword>
<feature type="chain" id="PRO_5021399355" evidence="1">
    <location>
        <begin position="23"/>
        <end position="178"/>
    </location>
</feature>
<gene>
    <name evidence="2" type="ORF">FJU08_15630</name>
</gene>
<evidence type="ECO:0000313" key="2">
    <source>
        <dbReference type="EMBL" id="TPW28766.1"/>
    </source>
</evidence>
<dbReference type="EMBL" id="VHLG01000011">
    <property type="protein sequence ID" value="TPW28766.1"/>
    <property type="molecule type" value="Genomic_DNA"/>
</dbReference>
<dbReference type="RefSeq" id="WP_141149965.1">
    <property type="nucleotide sequence ID" value="NZ_VHLG01000011.1"/>
</dbReference>
<protein>
    <submittedName>
        <fullName evidence="2">Uncharacterized protein</fullName>
    </submittedName>
</protein>
<comment type="caution">
    <text evidence="2">The sequence shown here is derived from an EMBL/GenBank/DDBJ whole genome shotgun (WGS) entry which is preliminary data.</text>
</comment>
<dbReference type="OrthoDB" id="7916410at2"/>
<evidence type="ECO:0000256" key="1">
    <source>
        <dbReference type="SAM" id="SignalP"/>
    </source>
</evidence>
<sequence length="178" mass="18792">MMPKACLMIGLLGLIAAGPALAGATDDPVAEVMAVTVNNWSPEAAVQEDLFSPDRLKRLFSRDFNARFEKAVAVSGVGDGGSPFDYDVVVNAQDGCPLEDLTISPPLVTGGTTVETARFRFMACIGAEPAYQAFSETRFLLVDEGGHLKIDDIIAISPDGQSLSARAQLDLMAEDGAK</sequence>
<dbReference type="Proteomes" id="UP000318801">
    <property type="component" value="Unassembled WGS sequence"/>
</dbReference>
<reference evidence="2 3" key="1">
    <citation type="submission" date="2019-06" db="EMBL/GenBank/DDBJ databases">
        <authorList>
            <person name="Li M."/>
        </authorList>
    </citation>
    <scope>NUCLEOTIDE SEQUENCE [LARGE SCALE GENOMIC DNA]</scope>
    <source>
        <strain evidence="2 3">BGMRC2036</strain>
    </source>
</reference>